<dbReference type="AlphaFoldDB" id="A0A1M4SCG0"/>
<name>A0A1M4SCG0_9FIRM</name>
<dbReference type="EMBL" id="FQUG01000002">
    <property type="protein sequence ID" value="SHE29717.1"/>
    <property type="molecule type" value="Genomic_DNA"/>
</dbReference>
<dbReference type="PANTHER" id="PTHR33371">
    <property type="entry name" value="INTERMEMBRANE PHOSPHOLIPID TRANSPORT SYSTEM BINDING PROTEIN MLAD-RELATED"/>
    <property type="match status" value="1"/>
</dbReference>
<dbReference type="STRING" id="1123243.SAMN02745190_00077"/>
<dbReference type="Proteomes" id="UP000184404">
    <property type="component" value="Unassembled WGS sequence"/>
</dbReference>
<dbReference type="InterPro" id="IPR003399">
    <property type="entry name" value="Mce/MlaD"/>
</dbReference>
<protein>
    <submittedName>
        <fullName evidence="3">Phospholipid/cholesterol/gamma-HCH transport system substrate-binding protein</fullName>
    </submittedName>
</protein>
<gene>
    <name evidence="3" type="ORF">SAMN02745190_00077</name>
</gene>
<evidence type="ECO:0000256" key="1">
    <source>
        <dbReference type="SAM" id="Phobius"/>
    </source>
</evidence>
<proteinExistence type="predicted"/>
<feature type="transmembrane region" description="Helical" evidence="1">
    <location>
        <begin position="7"/>
        <end position="25"/>
    </location>
</feature>
<dbReference type="PANTHER" id="PTHR33371:SF4">
    <property type="entry name" value="INTERMEMBRANE PHOSPHOLIPID TRANSPORT SYSTEM BINDING PROTEIN MLAD"/>
    <property type="match status" value="1"/>
</dbReference>
<feature type="domain" description="Mce/MlaD" evidence="2">
    <location>
        <begin position="35"/>
        <end position="110"/>
    </location>
</feature>
<evidence type="ECO:0000313" key="4">
    <source>
        <dbReference type="Proteomes" id="UP000184404"/>
    </source>
</evidence>
<dbReference type="RefSeq" id="WP_072934214.1">
    <property type="nucleotide sequence ID" value="NZ_FQUG01000002.1"/>
</dbReference>
<evidence type="ECO:0000313" key="3">
    <source>
        <dbReference type="EMBL" id="SHE29717.1"/>
    </source>
</evidence>
<keyword evidence="4" id="KW-1185">Reference proteome</keyword>
<organism evidence="3 4">
    <name type="scientific">Schwartzia succinivorans DSM 10502</name>
    <dbReference type="NCBI Taxonomy" id="1123243"/>
    <lineage>
        <taxon>Bacteria</taxon>
        <taxon>Bacillati</taxon>
        <taxon>Bacillota</taxon>
        <taxon>Negativicutes</taxon>
        <taxon>Selenomonadales</taxon>
        <taxon>Selenomonadaceae</taxon>
        <taxon>Schwartzia</taxon>
    </lineage>
</organism>
<evidence type="ECO:0000259" key="2">
    <source>
        <dbReference type="Pfam" id="PF02470"/>
    </source>
</evidence>
<dbReference type="OrthoDB" id="9764664at2"/>
<reference evidence="3 4" key="1">
    <citation type="submission" date="2016-11" db="EMBL/GenBank/DDBJ databases">
        <authorList>
            <person name="Jaros S."/>
            <person name="Januszkiewicz K."/>
            <person name="Wedrychowicz H."/>
        </authorList>
    </citation>
    <scope>NUCLEOTIDE SEQUENCE [LARGE SCALE GENOMIC DNA]</scope>
    <source>
        <strain evidence="3 4">DSM 10502</strain>
    </source>
</reference>
<dbReference type="Pfam" id="PF02470">
    <property type="entry name" value="MlaD"/>
    <property type="match status" value="1"/>
</dbReference>
<keyword evidence="1" id="KW-0812">Transmembrane</keyword>
<keyword evidence="1" id="KW-0472">Membrane</keyword>
<accession>A0A1M4SCG0</accession>
<dbReference type="InterPro" id="IPR052336">
    <property type="entry name" value="MlaD_Phospholipid_Transporter"/>
</dbReference>
<keyword evidence="1" id="KW-1133">Transmembrane helix</keyword>
<sequence length="424" mass="45967">MSNEAKVGAFTLAGIVLLAGFLFGLSNFHLFGTKNYSLHIGFTEVIGLNPSAEVLFAGVSVGRVKSVETDGMGAVVNVEIKPEIKIPRGSKFSVGTSGFLSEKFVSISPGTDRGDYLKDGEYVYGISEVTMDSMMANMNMAVNKIHDLLESVNNILGNPRLQTSMVETAVNIKDITANMRDLTGSLSRMAVNSETDIQQMVKNLNRMSASLVETAAEVEVLVKNFSGDGETGANLRMAIANLASTSARIENMAKSVEGFVTDPQTAEDLRATLHNARGVSEKANNMLGGLSKGHFEAGLEEMYSSKGHDWQTNFDMRLYPSADNFFLLGVNDIGDGNRFNAQVGKQGGALGVRAGVIDSKVGVGLDVDAGSRWRFSVDGYDPNHAKVKARVRFKVTDNWSIFSQMNHVNDSDRRATYFGIRHDF</sequence>